<feature type="domain" description="SAP" evidence="4">
    <location>
        <begin position="8"/>
        <end position="42"/>
    </location>
</feature>
<evidence type="ECO:0000256" key="1">
    <source>
        <dbReference type="PROSITE-ProRule" id="PRU00176"/>
    </source>
</evidence>
<dbReference type="EMBL" id="JAENGZ010000044">
    <property type="protein sequence ID" value="KAG6971909.1"/>
    <property type="molecule type" value="Genomic_DNA"/>
</dbReference>
<feature type="compositionally biased region" description="Basic residues" evidence="2">
    <location>
        <begin position="325"/>
        <end position="343"/>
    </location>
</feature>
<dbReference type="SMART" id="SM00513">
    <property type="entry name" value="SAP"/>
    <property type="match status" value="1"/>
</dbReference>
<dbReference type="Proteomes" id="UP000688947">
    <property type="component" value="Unassembled WGS sequence"/>
</dbReference>
<dbReference type="PROSITE" id="PS50800">
    <property type="entry name" value="SAP"/>
    <property type="match status" value="1"/>
</dbReference>
<dbReference type="Pfam" id="PF16294">
    <property type="entry name" value="RSB_motif"/>
    <property type="match status" value="1"/>
</dbReference>
<dbReference type="OrthoDB" id="5348404at2759"/>
<dbReference type="Pfam" id="PF02037">
    <property type="entry name" value="SAP"/>
    <property type="match status" value="1"/>
</dbReference>
<feature type="domain" description="RRM" evidence="3">
    <location>
        <begin position="174"/>
        <end position="251"/>
    </location>
</feature>
<protein>
    <recommendedName>
        <fullName evidence="7">SAP domain-containing protein</fullName>
    </recommendedName>
</protein>
<feature type="region of interest" description="Disordered" evidence="2">
    <location>
        <begin position="307"/>
        <end position="343"/>
    </location>
</feature>
<dbReference type="InterPro" id="IPR034257">
    <property type="entry name" value="Acinus_RRM"/>
</dbReference>
<sequence>MTLDADALSHLKVKDLQRELKKRGLDTGGLKAALLQRLKEHLQQEEEVTAQEEKTKESSDKEEGTEKKNEKDKKEKVVKKGESAQEQVTGSNSGENEDKPETATLKRGTDAVDKDDNEDAPDAKKPKLTEEAENGSPQPEDEDDSKPTPTADAEKAADGDTGATYCELEKEHRTTLRIDNFIRPFTLNAVKALVQELGNFVEDGFWMDAIKTHCFVTYPTSEIAEKTSTALNGKEWPPENGRSLSVKFADHTAMEVSQFGETKLPSRPKSKDSNDTPAPQRQKVTIDEFFQKTETKPVLYYLPLTDEEVKERKQHQSQQPEGQLRKRRHRGGRKRNRRARFRR</sequence>
<feature type="compositionally biased region" description="Polar residues" evidence="2">
    <location>
        <begin position="84"/>
        <end position="94"/>
    </location>
</feature>
<organism evidence="5 6">
    <name type="scientific">Phytophthora cactorum</name>
    <dbReference type="NCBI Taxonomy" id="29920"/>
    <lineage>
        <taxon>Eukaryota</taxon>
        <taxon>Sar</taxon>
        <taxon>Stramenopiles</taxon>
        <taxon>Oomycota</taxon>
        <taxon>Peronosporomycetes</taxon>
        <taxon>Peronosporales</taxon>
        <taxon>Peronosporaceae</taxon>
        <taxon>Phytophthora</taxon>
    </lineage>
</organism>
<feature type="region of interest" description="Disordered" evidence="2">
    <location>
        <begin position="258"/>
        <end position="287"/>
    </location>
</feature>
<dbReference type="GO" id="GO:0003723">
    <property type="term" value="F:RNA binding"/>
    <property type="evidence" value="ECO:0007669"/>
    <property type="project" value="UniProtKB-UniRule"/>
</dbReference>
<evidence type="ECO:0000313" key="5">
    <source>
        <dbReference type="EMBL" id="KAG6971909.1"/>
    </source>
</evidence>
<dbReference type="InterPro" id="IPR003034">
    <property type="entry name" value="SAP_dom"/>
</dbReference>
<dbReference type="AlphaFoldDB" id="A0A8T1UX88"/>
<evidence type="ECO:0000259" key="4">
    <source>
        <dbReference type="PROSITE" id="PS50800"/>
    </source>
</evidence>
<evidence type="ECO:0000313" key="6">
    <source>
        <dbReference type="Proteomes" id="UP000688947"/>
    </source>
</evidence>
<dbReference type="PROSITE" id="PS50102">
    <property type="entry name" value="RRM"/>
    <property type="match status" value="1"/>
</dbReference>
<dbReference type="InterPro" id="IPR000504">
    <property type="entry name" value="RRM_dom"/>
</dbReference>
<feature type="compositionally biased region" description="Basic and acidic residues" evidence="2">
    <location>
        <begin position="121"/>
        <end position="130"/>
    </location>
</feature>
<keyword evidence="1" id="KW-0694">RNA-binding</keyword>
<reference evidence="5" key="1">
    <citation type="submission" date="2021-01" db="EMBL/GenBank/DDBJ databases">
        <title>Phytophthora aleatoria, a newly-described species from Pinus radiata is distinct from Phytophthora cactorum isolates based on comparative genomics.</title>
        <authorList>
            <person name="Mcdougal R."/>
            <person name="Panda P."/>
            <person name="Williams N."/>
            <person name="Studholme D.J."/>
        </authorList>
    </citation>
    <scope>NUCLEOTIDE SEQUENCE</scope>
    <source>
        <strain evidence="5">NZFS 3830</strain>
    </source>
</reference>
<proteinExistence type="predicted"/>
<feature type="compositionally biased region" description="Basic and acidic residues" evidence="2">
    <location>
        <begin position="51"/>
        <end position="83"/>
    </location>
</feature>
<dbReference type="VEuPathDB" id="FungiDB:PC110_g2697"/>
<dbReference type="CDD" id="cd12432">
    <property type="entry name" value="RRM_ACINU"/>
    <property type="match status" value="1"/>
</dbReference>
<dbReference type="PANTHER" id="PTHR47031:SF3">
    <property type="entry name" value="SAP DOMAIN-CONTAINING PROTEIN"/>
    <property type="match status" value="1"/>
</dbReference>
<gene>
    <name evidence="5" type="ORF">JG687_00001759</name>
</gene>
<feature type="region of interest" description="Disordered" evidence="2">
    <location>
        <begin position="43"/>
        <end position="162"/>
    </location>
</feature>
<evidence type="ECO:0008006" key="7">
    <source>
        <dbReference type="Google" id="ProtNLM"/>
    </source>
</evidence>
<accession>A0A8T1UX88</accession>
<evidence type="ECO:0000256" key="2">
    <source>
        <dbReference type="SAM" id="MobiDB-lite"/>
    </source>
</evidence>
<dbReference type="PANTHER" id="PTHR47031">
    <property type="entry name" value="SAP DNA-BINDING DOMAIN-CONTAINING PROTEIN"/>
    <property type="match status" value="1"/>
</dbReference>
<evidence type="ECO:0000259" key="3">
    <source>
        <dbReference type="PROSITE" id="PS50102"/>
    </source>
</evidence>
<comment type="caution">
    <text evidence="5">The sequence shown here is derived from an EMBL/GenBank/DDBJ whole genome shotgun (WGS) entry which is preliminary data.</text>
</comment>
<dbReference type="InterPro" id="IPR032552">
    <property type="entry name" value="RSB_motif"/>
</dbReference>
<name>A0A8T1UX88_9STRA</name>